<keyword evidence="8" id="KW-0282">Flagellum</keyword>
<dbReference type="Pfam" id="PF03963">
    <property type="entry name" value="FlgD"/>
    <property type="match status" value="1"/>
</dbReference>
<dbReference type="InterPro" id="IPR005648">
    <property type="entry name" value="FlgD"/>
</dbReference>
<evidence type="ECO:0000256" key="3">
    <source>
        <dbReference type="ARBA" id="ARBA00022795"/>
    </source>
</evidence>
<reference evidence="8 9" key="1">
    <citation type="submission" date="2017-07" db="EMBL/GenBank/DDBJ databases">
        <title>Draft Genome Sequences of Select Purple Nonsulfur Bacteria.</title>
        <authorList>
            <person name="Lasarre B."/>
            <person name="Mckinlay J.B."/>
        </authorList>
    </citation>
    <scope>NUCLEOTIDE SEQUENCE [LARGE SCALE GENOMIC DNA]</scope>
    <source>
        <strain evidence="8 9">DSM 11907</strain>
    </source>
</reference>
<protein>
    <recommendedName>
        <fullName evidence="2 5">Basal-body rod modification protein FlgD</fullName>
    </recommendedName>
</protein>
<evidence type="ECO:0000256" key="2">
    <source>
        <dbReference type="ARBA" id="ARBA00016013"/>
    </source>
</evidence>
<name>A0A327JWD1_9BRAD</name>
<keyword evidence="9" id="KW-1185">Reference proteome</keyword>
<dbReference type="AlphaFoldDB" id="A0A327JWD1"/>
<gene>
    <name evidence="8" type="ORF">CH338_28270</name>
</gene>
<feature type="domain" description="FlgD Tudor-like" evidence="7">
    <location>
        <begin position="90"/>
        <end position="221"/>
    </location>
</feature>
<evidence type="ECO:0000313" key="8">
    <source>
        <dbReference type="EMBL" id="RAI29896.1"/>
    </source>
</evidence>
<accession>A0A327JWD1</accession>
<keyword evidence="8" id="KW-0966">Cell projection</keyword>
<keyword evidence="8" id="KW-0969">Cilium</keyword>
<dbReference type="Proteomes" id="UP000248863">
    <property type="component" value="Unassembled WGS sequence"/>
</dbReference>
<organism evidence="8 9">
    <name type="scientific">Rhodoplanes elegans</name>
    <dbReference type="NCBI Taxonomy" id="29408"/>
    <lineage>
        <taxon>Bacteria</taxon>
        <taxon>Pseudomonadati</taxon>
        <taxon>Pseudomonadota</taxon>
        <taxon>Alphaproteobacteria</taxon>
        <taxon>Hyphomicrobiales</taxon>
        <taxon>Nitrobacteraceae</taxon>
        <taxon>Rhodoplanes</taxon>
    </lineage>
</organism>
<dbReference type="InterPro" id="IPR025963">
    <property type="entry name" value="FLgD_Tudor"/>
</dbReference>
<dbReference type="RefSeq" id="WP_111360416.1">
    <property type="nucleotide sequence ID" value="NZ_NHSK01000092.1"/>
</dbReference>
<sequence length="226" mass="24001">MATSSVNGTQFSATAAVTSNGAKPNDAMVLGNNFQTFLQMLTTQLQNQNPLDPLDANQFTQQLVQFSQVEQQLKTNQQLETLIALEKSAQTTMALGYIGSKVAVDGTSASLPQDGMATWSFNSPKPATATISISNSAGQTVFAGNYTLQTGEQKFTWDGRSKDGTKWPPGDYKIAISAVDAAGKPVAVPTEVTGTVDSVDLTQTPPVLSVGGQTFTFDKIKRIVSR</sequence>
<evidence type="ECO:0000259" key="6">
    <source>
        <dbReference type="Pfam" id="PF13860"/>
    </source>
</evidence>
<evidence type="ECO:0000256" key="4">
    <source>
        <dbReference type="ARBA" id="ARBA00024746"/>
    </source>
</evidence>
<comment type="similarity">
    <text evidence="1 5">Belongs to the FlgD family.</text>
</comment>
<evidence type="ECO:0000313" key="9">
    <source>
        <dbReference type="Proteomes" id="UP000248863"/>
    </source>
</evidence>
<keyword evidence="3 5" id="KW-1005">Bacterial flagellum biogenesis</keyword>
<dbReference type="GO" id="GO:0044781">
    <property type="term" value="P:bacterial-type flagellum organization"/>
    <property type="evidence" value="ECO:0007669"/>
    <property type="project" value="UniProtKB-UniRule"/>
</dbReference>
<dbReference type="Pfam" id="PF13861">
    <property type="entry name" value="FLgD_tudor"/>
    <property type="match status" value="1"/>
</dbReference>
<proteinExistence type="inferred from homology"/>
<dbReference type="EMBL" id="NPEU01000657">
    <property type="protein sequence ID" value="RAI29896.1"/>
    <property type="molecule type" value="Genomic_DNA"/>
</dbReference>
<dbReference type="OrthoDB" id="9785233at2"/>
<dbReference type="Pfam" id="PF13860">
    <property type="entry name" value="FlgD_ig"/>
    <property type="match status" value="1"/>
</dbReference>
<comment type="caution">
    <text evidence="8">The sequence shown here is derived from an EMBL/GenBank/DDBJ whole genome shotgun (WGS) entry which is preliminary data.</text>
</comment>
<feature type="domain" description="FlgD/Vpr Ig-like" evidence="6">
    <location>
        <begin position="114"/>
        <end position="180"/>
    </location>
</feature>
<dbReference type="Gene3D" id="2.60.40.4070">
    <property type="match status" value="1"/>
</dbReference>
<comment type="function">
    <text evidence="4 5">Required for flagellar hook formation. May act as a scaffolding protein.</text>
</comment>
<dbReference type="InterPro" id="IPR025965">
    <property type="entry name" value="FlgD/Vpr_Ig-like"/>
</dbReference>
<evidence type="ECO:0000256" key="5">
    <source>
        <dbReference type="RuleBase" id="RU362076"/>
    </source>
</evidence>
<evidence type="ECO:0000259" key="7">
    <source>
        <dbReference type="Pfam" id="PF13861"/>
    </source>
</evidence>
<dbReference type="Gene3D" id="2.30.30.910">
    <property type="match status" value="1"/>
</dbReference>
<evidence type="ECO:0000256" key="1">
    <source>
        <dbReference type="ARBA" id="ARBA00010577"/>
    </source>
</evidence>